<protein>
    <submittedName>
        <fullName evidence="2">Uncharacterized protein</fullName>
    </submittedName>
</protein>
<organism evidence="2 3">
    <name type="scientific">Panicum miliaceum</name>
    <name type="common">Proso millet</name>
    <name type="synonym">Broomcorn millet</name>
    <dbReference type="NCBI Taxonomy" id="4540"/>
    <lineage>
        <taxon>Eukaryota</taxon>
        <taxon>Viridiplantae</taxon>
        <taxon>Streptophyta</taxon>
        <taxon>Embryophyta</taxon>
        <taxon>Tracheophyta</taxon>
        <taxon>Spermatophyta</taxon>
        <taxon>Magnoliopsida</taxon>
        <taxon>Liliopsida</taxon>
        <taxon>Poales</taxon>
        <taxon>Poaceae</taxon>
        <taxon>PACMAD clade</taxon>
        <taxon>Panicoideae</taxon>
        <taxon>Panicodae</taxon>
        <taxon>Paniceae</taxon>
        <taxon>Panicinae</taxon>
        <taxon>Panicum</taxon>
        <taxon>Panicum sect. Panicum</taxon>
    </lineage>
</organism>
<evidence type="ECO:0000256" key="1">
    <source>
        <dbReference type="SAM" id="MobiDB-lite"/>
    </source>
</evidence>
<dbReference type="EMBL" id="PQIB02000001">
    <property type="protein sequence ID" value="RLN39869.1"/>
    <property type="molecule type" value="Genomic_DNA"/>
</dbReference>
<accession>A0A3L6THQ7</accession>
<evidence type="ECO:0000313" key="2">
    <source>
        <dbReference type="EMBL" id="RLN39869.1"/>
    </source>
</evidence>
<proteinExistence type="predicted"/>
<reference evidence="3" key="1">
    <citation type="journal article" date="2019" name="Nat. Commun.">
        <title>The genome of broomcorn millet.</title>
        <authorList>
            <person name="Zou C."/>
            <person name="Miki D."/>
            <person name="Li D."/>
            <person name="Tang Q."/>
            <person name="Xiao L."/>
            <person name="Rajput S."/>
            <person name="Deng P."/>
            <person name="Jia W."/>
            <person name="Huang R."/>
            <person name="Zhang M."/>
            <person name="Sun Y."/>
            <person name="Hu J."/>
            <person name="Fu X."/>
            <person name="Schnable P.S."/>
            <person name="Li F."/>
            <person name="Zhang H."/>
            <person name="Feng B."/>
            <person name="Zhu X."/>
            <person name="Liu R."/>
            <person name="Schnable J.C."/>
            <person name="Zhu J.-K."/>
            <person name="Zhang H."/>
        </authorList>
    </citation>
    <scope>NUCLEOTIDE SEQUENCE [LARGE SCALE GENOMIC DNA]</scope>
</reference>
<dbReference type="AlphaFoldDB" id="A0A3L6THQ7"/>
<gene>
    <name evidence="2" type="ORF">C2845_PM01G39360</name>
</gene>
<comment type="caution">
    <text evidence="2">The sequence shown here is derived from an EMBL/GenBank/DDBJ whole genome shotgun (WGS) entry which is preliminary data.</text>
</comment>
<keyword evidence="3" id="KW-1185">Reference proteome</keyword>
<dbReference type="SUPFAM" id="SSF53756">
    <property type="entry name" value="UDP-Glycosyltransferase/glycogen phosphorylase"/>
    <property type="match status" value="1"/>
</dbReference>
<evidence type="ECO:0000313" key="3">
    <source>
        <dbReference type="Proteomes" id="UP000275267"/>
    </source>
</evidence>
<feature type="compositionally biased region" description="Basic and acidic residues" evidence="1">
    <location>
        <begin position="164"/>
        <end position="173"/>
    </location>
</feature>
<dbReference type="Proteomes" id="UP000275267">
    <property type="component" value="Unassembled WGS sequence"/>
</dbReference>
<name>A0A3L6THQ7_PANMI</name>
<sequence>MPARMSELKHPPSQQTLYTATRARGAMPRVVPAANLNRLVSGTAAPAAVEDVCVSWLSSAAYHQRHLPRGYLTDAVISNTVEELEPTGLAMLRRTLGKVPVWPIGPLVRTVSQIETYSDDGVVREISSCAGWTRGSRRPCCTSRSGRRTPSTRARHAASAGVSRAEKPCRTVS</sequence>
<dbReference type="Gene3D" id="3.40.50.2000">
    <property type="entry name" value="Glycogen Phosphorylase B"/>
    <property type="match status" value="1"/>
</dbReference>
<feature type="compositionally biased region" description="Low complexity" evidence="1">
    <location>
        <begin position="142"/>
        <end position="152"/>
    </location>
</feature>
<feature type="region of interest" description="Disordered" evidence="1">
    <location>
        <begin position="140"/>
        <end position="173"/>
    </location>
</feature>
<dbReference type="OrthoDB" id="5835829at2759"/>